<evidence type="ECO:0000256" key="4">
    <source>
        <dbReference type="ARBA" id="ARBA00022692"/>
    </source>
</evidence>
<reference evidence="10 11" key="1">
    <citation type="submission" date="2014-07" db="EMBL/GenBank/DDBJ databases">
        <authorList>
            <person name="Lee K."/>
            <person name="Lim J.Y."/>
            <person name="Hwang I."/>
        </authorList>
    </citation>
    <scope>NUCLEOTIDE SEQUENCE [LARGE SCALE GENOMIC DNA]</scope>
    <source>
        <strain evidence="10 11">KL28</strain>
    </source>
</reference>
<dbReference type="EMBL" id="CP009048">
    <property type="protein sequence ID" value="AIL60319.1"/>
    <property type="molecule type" value="Genomic_DNA"/>
</dbReference>
<keyword evidence="4" id="KW-0812">Transmembrane</keyword>
<evidence type="ECO:0000313" key="10">
    <source>
        <dbReference type="EMBL" id="AIL60319.1"/>
    </source>
</evidence>
<evidence type="ECO:0000256" key="8">
    <source>
        <dbReference type="ARBA" id="ARBA00023288"/>
    </source>
</evidence>
<keyword evidence="8" id="KW-0449">Lipoprotein</keyword>
<proteinExistence type="inferred from homology"/>
<keyword evidence="9" id="KW-0175">Coiled coil</keyword>
<evidence type="ECO:0000256" key="3">
    <source>
        <dbReference type="ARBA" id="ARBA00022452"/>
    </source>
</evidence>
<evidence type="ECO:0000256" key="6">
    <source>
        <dbReference type="ARBA" id="ARBA00023139"/>
    </source>
</evidence>
<organism evidence="10 11">
    <name type="scientific">Pseudomonas alkylphenolica</name>
    <dbReference type="NCBI Taxonomy" id="237609"/>
    <lineage>
        <taxon>Bacteria</taxon>
        <taxon>Pseudomonadati</taxon>
        <taxon>Pseudomonadota</taxon>
        <taxon>Gammaproteobacteria</taxon>
        <taxon>Pseudomonadales</taxon>
        <taxon>Pseudomonadaceae</taxon>
        <taxon>Pseudomonas</taxon>
    </lineage>
</organism>
<keyword evidence="3" id="KW-1134">Transmembrane beta strand</keyword>
<dbReference type="KEGG" id="palk:PSAKL28_10930"/>
<comment type="subcellular location">
    <subcellularLocation>
        <location evidence="1">Cell outer membrane</location>
    </subcellularLocation>
</comment>
<dbReference type="Gene3D" id="1.20.1600.10">
    <property type="entry name" value="Outer membrane efflux proteins (OEP)"/>
    <property type="match status" value="1"/>
</dbReference>
<dbReference type="Pfam" id="PF02321">
    <property type="entry name" value="OEP"/>
    <property type="match status" value="2"/>
</dbReference>
<dbReference type="PANTHER" id="PTHR30203">
    <property type="entry name" value="OUTER MEMBRANE CATION EFFLUX PROTEIN"/>
    <property type="match status" value="1"/>
</dbReference>
<keyword evidence="7" id="KW-0998">Cell outer membrane</keyword>
<dbReference type="InterPro" id="IPR003423">
    <property type="entry name" value="OMP_efflux"/>
</dbReference>
<keyword evidence="6" id="KW-0564">Palmitate</keyword>
<evidence type="ECO:0000256" key="5">
    <source>
        <dbReference type="ARBA" id="ARBA00023136"/>
    </source>
</evidence>
<protein>
    <submittedName>
        <fullName evidence="10">Cobalt/zinc/cadmium resistance protein CzcC</fullName>
    </submittedName>
</protein>
<evidence type="ECO:0000256" key="9">
    <source>
        <dbReference type="SAM" id="Coils"/>
    </source>
</evidence>
<evidence type="ECO:0000256" key="7">
    <source>
        <dbReference type="ARBA" id="ARBA00023237"/>
    </source>
</evidence>
<evidence type="ECO:0000313" key="11">
    <source>
        <dbReference type="Proteomes" id="UP000028931"/>
    </source>
</evidence>
<dbReference type="PANTHER" id="PTHR30203:SF24">
    <property type="entry name" value="BLR4935 PROTEIN"/>
    <property type="match status" value="1"/>
</dbReference>
<gene>
    <name evidence="10" type="ORF">PSAKL28_10930</name>
</gene>
<evidence type="ECO:0000256" key="1">
    <source>
        <dbReference type="ARBA" id="ARBA00004442"/>
    </source>
</evidence>
<dbReference type="AlphaFoldDB" id="A0A077F8W4"/>
<dbReference type="InterPro" id="IPR010131">
    <property type="entry name" value="MdtP/NodT-like"/>
</dbReference>
<name>A0A077F8W4_9PSED</name>
<dbReference type="HOGENOM" id="CLU_012817_14_3_6"/>
<dbReference type="GO" id="GO:0016020">
    <property type="term" value="C:membrane"/>
    <property type="evidence" value="ECO:0007669"/>
    <property type="project" value="UniProtKB-SubCell"/>
</dbReference>
<sequence length="417" mass="45550">MFRTLDRPGTGRGRILLTLVLLALPSVTLAQGPVLTLDNALRTAQANNPELAVARWGIDIAEGERRQAGVLPNPELSWEVEDTRNGSQTTTVSVSQMFELGGKRGARLGVAGRDSELAGLELERQGNALRAEVIGAFEAAVQAQQGLQLAEQSLRLSERALQVVQGRVKAGSASPVEATRAQVQLSEVRLELGRAEQALTVAYQQLAAATGAPMAEFSRVESVGKQEPDVPSRTQLLERLEQTPDMRLARTQIDQTDAALKLARTQRIPNLTVSVGSQYDEAERERVNVVGLSLPIPLFDRNQGNILAAARRADQARDQRNDAELRLRSEVIQALAQWSTAAQEVQDFDRSILPSAQQAVDAATRGFERGKFAFLDVLDAQRTLVAARLQYLQAQAQRSEARVRLERIFGDLSLASR</sequence>
<dbReference type="eggNOG" id="COG1538">
    <property type="taxonomic scope" value="Bacteria"/>
</dbReference>
<feature type="coiled-coil region" evidence="9">
    <location>
        <begin position="306"/>
        <end position="333"/>
    </location>
</feature>
<dbReference type="GO" id="GO:0015562">
    <property type="term" value="F:efflux transmembrane transporter activity"/>
    <property type="evidence" value="ECO:0007669"/>
    <property type="project" value="InterPro"/>
</dbReference>
<dbReference type="SUPFAM" id="SSF56954">
    <property type="entry name" value="Outer membrane efflux proteins (OEP)"/>
    <property type="match status" value="1"/>
</dbReference>
<evidence type="ECO:0000256" key="2">
    <source>
        <dbReference type="ARBA" id="ARBA00007613"/>
    </source>
</evidence>
<accession>A0A077F8W4</accession>
<dbReference type="RefSeq" id="WP_038607657.1">
    <property type="nucleotide sequence ID" value="NZ_CP009048.1"/>
</dbReference>
<keyword evidence="5" id="KW-0472">Membrane</keyword>
<dbReference type="Proteomes" id="UP000028931">
    <property type="component" value="Chromosome"/>
</dbReference>
<dbReference type="OrthoDB" id="9791261at2"/>
<comment type="similarity">
    <text evidence="2">Belongs to the outer membrane factor (OMF) (TC 1.B.17) family.</text>
</comment>